<name>A0A917CD85_9GAMM</name>
<keyword evidence="12 18" id="KW-0548">Nucleotidyltransferase</keyword>
<dbReference type="AlphaFoldDB" id="A0A917CD85"/>
<keyword evidence="15 19" id="KW-0472">Membrane</keyword>
<comment type="similarity">
    <text evidence="5 18">Belongs to the CDS family.</text>
</comment>
<dbReference type="GO" id="GO:0016024">
    <property type="term" value="P:CDP-diacylglycerol biosynthetic process"/>
    <property type="evidence" value="ECO:0007669"/>
    <property type="project" value="TreeGrafter"/>
</dbReference>
<dbReference type="Pfam" id="PF01148">
    <property type="entry name" value="CTP_transf_1"/>
    <property type="match status" value="1"/>
</dbReference>
<feature type="transmembrane region" description="Helical" evidence="19">
    <location>
        <begin position="142"/>
        <end position="161"/>
    </location>
</feature>
<reference evidence="20" key="2">
    <citation type="submission" date="2020-09" db="EMBL/GenBank/DDBJ databases">
        <authorList>
            <person name="Sun Q."/>
            <person name="Zhou Y."/>
        </authorList>
    </citation>
    <scope>NUCLEOTIDE SEQUENCE</scope>
    <source>
        <strain evidence="20">CGMCC 1.12726</strain>
    </source>
</reference>
<evidence type="ECO:0000256" key="17">
    <source>
        <dbReference type="ARBA" id="ARBA00023264"/>
    </source>
</evidence>
<keyword evidence="21" id="KW-1185">Reference proteome</keyword>
<keyword evidence="17" id="KW-1208">Phospholipid metabolism</keyword>
<feature type="transmembrane region" description="Helical" evidence="19">
    <location>
        <begin position="182"/>
        <end position="201"/>
    </location>
</feature>
<evidence type="ECO:0000256" key="2">
    <source>
        <dbReference type="ARBA" id="ARBA00004651"/>
    </source>
</evidence>
<reference evidence="20" key="1">
    <citation type="journal article" date="2014" name="Int. J. Syst. Evol. Microbiol.">
        <title>Complete genome sequence of Corynebacterium casei LMG S-19264T (=DSM 44701T), isolated from a smear-ripened cheese.</title>
        <authorList>
            <consortium name="US DOE Joint Genome Institute (JGI-PGF)"/>
            <person name="Walter F."/>
            <person name="Albersmeier A."/>
            <person name="Kalinowski J."/>
            <person name="Ruckert C."/>
        </authorList>
    </citation>
    <scope>NUCLEOTIDE SEQUENCE</scope>
    <source>
        <strain evidence="20">CGMCC 1.12726</strain>
    </source>
</reference>
<dbReference type="PANTHER" id="PTHR46382:SF1">
    <property type="entry name" value="PHOSPHATIDATE CYTIDYLYLTRANSFERASE"/>
    <property type="match status" value="1"/>
</dbReference>
<evidence type="ECO:0000256" key="18">
    <source>
        <dbReference type="RuleBase" id="RU003938"/>
    </source>
</evidence>
<dbReference type="GO" id="GO:0004605">
    <property type="term" value="F:phosphatidate cytidylyltransferase activity"/>
    <property type="evidence" value="ECO:0007669"/>
    <property type="project" value="UniProtKB-EC"/>
</dbReference>
<dbReference type="RefSeq" id="WP_188446956.1">
    <property type="nucleotide sequence ID" value="NZ_BMFO01000001.1"/>
</dbReference>
<comment type="pathway">
    <text evidence="3 18">Phospholipid metabolism; CDP-diacylglycerol biosynthesis; CDP-diacylglycerol from sn-glycerol 3-phosphate: step 3/3.</text>
</comment>
<evidence type="ECO:0000313" key="21">
    <source>
        <dbReference type="Proteomes" id="UP000632858"/>
    </source>
</evidence>
<feature type="transmembrane region" description="Helical" evidence="19">
    <location>
        <begin position="81"/>
        <end position="102"/>
    </location>
</feature>
<comment type="caution">
    <text evidence="20">The sequence shown here is derived from an EMBL/GenBank/DDBJ whole genome shotgun (WGS) entry which is preliminary data.</text>
</comment>
<proteinExistence type="inferred from homology"/>
<feature type="transmembrane region" description="Helical" evidence="19">
    <location>
        <begin position="114"/>
        <end position="136"/>
    </location>
</feature>
<dbReference type="EMBL" id="BMFO01000001">
    <property type="protein sequence ID" value="GGF84017.1"/>
    <property type="molecule type" value="Genomic_DNA"/>
</dbReference>
<evidence type="ECO:0000256" key="5">
    <source>
        <dbReference type="ARBA" id="ARBA00010185"/>
    </source>
</evidence>
<comment type="catalytic activity">
    <reaction evidence="1 18">
        <text>a 1,2-diacyl-sn-glycero-3-phosphate + CTP + H(+) = a CDP-1,2-diacyl-sn-glycerol + diphosphate</text>
        <dbReference type="Rhea" id="RHEA:16229"/>
        <dbReference type="ChEBI" id="CHEBI:15378"/>
        <dbReference type="ChEBI" id="CHEBI:33019"/>
        <dbReference type="ChEBI" id="CHEBI:37563"/>
        <dbReference type="ChEBI" id="CHEBI:58332"/>
        <dbReference type="ChEBI" id="CHEBI:58608"/>
        <dbReference type="EC" id="2.7.7.41"/>
    </reaction>
</comment>
<dbReference type="PANTHER" id="PTHR46382">
    <property type="entry name" value="PHOSPHATIDATE CYTIDYLYLTRANSFERASE"/>
    <property type="match status" value="1"/>
</dbReference>
<comment type="subcellular location">
    <subcellularLocation>
        <location evidence="2">Cell membrane</location>
        <topology evidence="2">Multi-pass membrane protein</topology>
    </subcellularLocation>
</comment>
<evidence type="ECO:0000313" key="20">
    <source>
        <dbReference type="EMBL" id="GGF84017.1"/>
    </source>
</evidence>
<dbReference type="Proteomes" id="UP000632858">
    <property type="component" value="Unassembled WGS sequence"/>
</dbReference>
<evidence type="ECO:0000256" key="13">
    <source>
        <dbReference type="ARBA" id="ARBA00022989"/>
    </source>
</evidence>
<dbReference type="EC" id="2.7.7.41" evidence="6 18"/>
<accession>A0A917CD85</accession>
<evidence type="ECO:0000256" key="8">
    <source>
        <dbReference type="ARBA" id="ARBA00022475"/>
    </source>
</evidence>
<evidence type="ECO:0000256" key="6">
    <source>
        <dbReference type="ARBA" id="ARBA00012487"/>
    </source>
</evidence>
<keyword evidence="14" id="KW-0443">Lipid metabolism</keyword>
<evidence type="ECO:0000256" key="9">
    <source>
        <dbReference type="ARBA" id="ARBA00022516"/>
    </source>
</evidence>
<comment type="pathway">
    <text evidence="4">Lipid metabolism.</text>
</comment>
<organism evidence="20 21">
    <name type="scientific">Arenimonas maotaiensis</name>
    <dbReference type="NCBI Taxonomy" id="1446479"/>
    <lineage>
        <taxon>Bacteria</taxon>
        <taxon>Pseudomonadati</taxon>
        <taxon>Pseudomonadota</taxon>
        <taxon>Gammaproteobacteria</taxon>
        <taxon>Lysobacterales</taxon>
        <taxon>Lysobacteraceae</taxon>
        <taxon>Arenimonas</taxon>
    </lineage>
</organism>
<keyword evidence="9" id="KW-0444">Lipid biosynthesis</keyword>
<dbReference type="InterPro" id="IPR000374">
    <property type="entry name" value="PC_trans"/>
</dbReference>
<evidence type="ECO:0000256" key="15">
    <source>
        <dbReference type="ARBA" id="ARBA00023136"/>
    </source>
</evidence>
<evidence type="ECO:0000256" key="4">
    <source>
        <dbReference type="ARBA" id="ARBA00005189"/>
    </source>
</evidence>
<evidence type="ECO:0000256" key="3">
    <source>
        <dbReference type="ARBA" id="ARBA00005119"/>
    </source>
</evidence>
<evidence type="ECO:0000256" key="7">
    <source>
        <dbReference type="ARBA" id="ARBA00019373"/>
    </source>
</evidence>
<evidence type="ECO:0000256" key="1">
    <source>
        <dbReference type="ARBA" id="ARBA00001698"/>
    </source>
</evidence>
<feature type="transmembrane region" description="Helical" evidence="19">
    <location>
        <begin position="31"/>
        <end position="51"/>
    </location>
</feature>
<keyword evidence="11 18" id="KW-0812">Transmembrane</keyword>
<keyword evidence="8" id="KW-1003">Cell membrane</keyword>
<keyword evidence="16" id="KW-0594">Phospholipid biosynthesis</keyword>
<keyword evidence="10 18" id="KW-0808">Transferase</keyword>
<dbReference type="GO" id="GO:0005886">
    <property type="term" value="C:plasma membrane"/>
    <property type="evidence" value="ECO:0007669"/>
    <property type="project" value="UniProtKB-SubCell"/>
</dbReference>
<keyword evidence="13 19" id="KW-1133">Transmembrane helix</keyword>
<evidence type="ECO:0000256" key="11">
    <source>
        <dbReference type="ARBA" id="ARBA00022692"/>
    </source>
</evidence>
<evidence type="ECO:0000256" key="14">
    <source>
        <dbReference type="ARBA" id="ARBA00023098"/>
    </source>
</evidence>
<gene>
    <name evidence="20" type="primary">cdsA</name>
    <name evidence="20" type="ORF">GCM10010960_02670</name>
</gene>
<evidence type="ECO:0000256" key="16">
    <source>
        <dbReference type="ARBA" id="ARBA00023209"/>
    </source>
</evidence>
<protein>
    <recommendedName>
        <fullName evidence="7 18">Phosphatidate cytidylyltransferase</fullName>
        <ecNumber evidence="6 18">2.7.7.41</ecNumber>
    </recommendedName>
</protein>
<evidence type="ECO:0000256" key="12">
    <source>
        <dbReference type="ARBA" id="ARBA00022695"/>
    </source>
</evidence>
<dbReference type="PROSITE" id="PS01315">
    <property type="entry name" value="CDS"/>
    <property type="match status" value="1"/>
</dbReference>
<feature type="transmembrane region" description="Helical" evidence="19">
    <location>
        <begin position="207"/>
        <end position="228"/>
    </location>
</feature>
<sequence>MSHGARLKSALWMIPLAVAAVLYLPTPWMGALMAAVLLAGLHEWTGMAGLYTPRGKQLYLLTNAALMAALAWTDGPGHRGLWLACLAGGAFWLLAALWLWRFDFLRERSIRSRVLKLLAGTLACVPAWAALVWIHGSPQGPVWTLFVIGLIAAADSGAYLFGVNFGKRKLAPNISPGKSWEGFWGGLAATVALAALCLPLFDTSNAGYARFALLGLAVGIFSVVGDLLESLLKRHAGIKDSSSLIPGHGGLLDRLDSIVSGLVVAALVKFWLGL</sequence>
<evidence type="ECO:0000256" key="10">
    <source>
        <dbReference type="ARBA" id="ARBA00022679"/>
    </source>
</evidence>
<evidence type="ECO:0000256" key="19">
    <source>
        <dbReference type="SAM" id="Phobius"/>
    </source>
</evidence>